<dbReference type="SMART" id="SM00530">
    <property type="entry name" value="HTH_XRE"/>
    <property type="match status" value="1"/>
</dbReference>
<protein>
    <recommendedName>
        <fullName evidence="1">HTH cro/C1-type domain-containing protein</fullName>
    </recommendedName>
</protein>
<dbReference type="CDD" id="cd00093">
    <property type="entry name" value="HTH_XRE"/>
    <property type="match status" value="1"/>
</dbReference>
<dbReference type="AlphaFoldDB" id="A0A0F9FZQ3"/>
<organism evidence="2">
    <name type="scientific">marine sediment metagenome</name>
    <dbReference type="NCBI Taxonomy" id="412755"/>
    <lineage>
        <taxon>unclassified sequences</taxon>
        <taxon>metagenomes</taxon>
        <taxon>ecological metagenomes</taxon>
    </lineage>
</organism>
<dbReference type="EMBL" id="LAZR01030425">
    <property type="protein sequence ID" value="KKL56642.1"/>
    <property type="molecule type" value="Genomic_DNA"/>
</dbReference>
<dbReference type="InterPro" id="IPR001387">
    <property type="entry name" value="Cro/C1-type_HTH"/>
</dbReference>
<dbReference type="Pfam" id="PF01381">
    <property type="entry name" value="HTH_3"/>
    <property type="match status" value="1"/>
</dbReference>
<feature type="domain" description="HTH cro/C1-type" evidence="1">
    <location>
        <begin position="6"/>
        <end position="53"/>
    </location>
</feature>
<name>A0A0F9FZQ3_9ZZZZ</name>
<proteinExistence type="predicted"/>
<comment type="caution">
    <text evidence="2">The sequence shown here is derived from an EMBL/GenBank/DDBJ whole genome shotgun (WGS) entry which is preliminary data.</text>
</comment>
<dbReference type="PROSITE" id="PS50943">
    <property type="entry name" value="HTH_CROC1"/>
    <property type="match status" value="1"/>
</dbReference>
<dbReference type="GO" id="GO:0003677">
    <property type="term" value="F:DNA binding"/>
    <property type="evidence" value="ECO:0007669"/>
    <property type="project" value="InterPro"/>
</dbReference>
<dbReference type="Gene3D" id="1.10.260.40">
    <property type="entry name" value="lambda repressor-like DNA-binding domains"/>
    <property type="match status" value="1"/>
</dbReference>
<dbReference type="InterPro" id="IPR010982">
    <property type="entry name" value="Lambda_DNA-bd_dom_sf"/>
</dbReference>
<sequence length="82" mass="9090">MTGKAIREVRKTLGYSQKTFAIVLGYKRGQTISEIENGSLEASQAAMIILSNLKLLVRLEEVLVGVEEVLIRIEKQLNDGQS</sequence>
<evidence type="ECO:0000313" key="2">
    <source>
        <dbReference type="EMBL" id="KKL56642.1"/>
    </source>
</evidence>
<dbReference type="SUPFAM" id="SSF47413">
    <property type="entry name" value="lambda repressor-like DNA-binding domains"/>
    <property type="match status" value="1"/>
</dbReference>
<accession>A0A0F9FZQ3</accession>
<evidence type="ECO:0000259" key="1">
    <source>
        <dbReference type="PROSITE" id="PS50943"/>
    </source>
</evidence>
<gene>
    <name evidence="2" type="ORF">LCGC14_2243360</name>
</gene>
<reference evidence="2" key="1">
    <citation type="journal article" date="2015" name="Nature">
        <title>Complex archaea that bridge the gap between prokaryotes and eukaryotes.</title>
        <authorList>
            <person name="Spang A."/>
            <person name="Saw J.H."/>
            <person name="Jorgensen S.L."/>
            <person name="Zaremba-Niedzwiedzka K."/>
            <person name="Martijn J."/>
            <person name="Lind A.E."/>
            <person name="van Eijk R."/>
            <person name="Schleper C."/>
            <person name="Guy L."/>
            <person name="Ettema T.J."/>
        </authorList>
    </citation>
    <scope>NUCLEOTIDE SEQUENCE</scope>
</reference>